<organism evidence="2">
    <name type="scientific">uncultured Craurococcus sp</name>
    <dbReference type="NCBI Taxonomy" id="1135998"/>
    <lineage>
        <taxon>Bacteria</taxon>
        <taxon>Pseudomonadati</taxon>
        <taxon>Pseudomonadota</taxon>
        <taxon>Alphaproteobacteria</taxon>
        <taxon>Acetobacterales</taxon>
        <taxon>Acetobacteraceae</taxon>
        <taxon>Craurococcus</taxon>
        <taxon>environmental samples</taxon>
    </lineage>
</organism>
<dbReference type="EMBL" id="CADCTD010000063">
    <property type="protein sequence ID" value="CAA9241693.1"/>
    <property type="molecule type" value="Genomic_DNA"/>
</dbReference>
<feature type="compositionally biased region" description="Basic residues" evidence="1">
    <location>
        <begin position="131"/>
        <end position="150"/>
    </location>
</feature>
<feature type="region of interest" description="Disordered" evidence="1">
    <location>
        <begin position="31"/>
        <end position="150"/>
    </location>
</feature>
<evidence type="ECO:0000313" key="2">
    <source>
        <dbReference type="EMBL" id="CAA9241693.1"/>
    </source>
</evidence>
<feature type="compositionally biased region" description="Low complexity" evidence="1">
    <location>
        <begin position="82"/>
        <end position="102"/>
    </location>
</feature>
<feature type="non-terminal residue" evidence="2">
    <location>
        <position position="150"/>
    </location>
</feature>
<name>A0A6J4I515_9PROT</name>
<accession>A0A6J4I515</accession>
<dbReference type="AlphaFoldDB" id="A0A6J4I515"/>
<protein>
    <submittedName>
        <fullName evidence="2">Uncharacterized protein</fullName>
    </submittedName>
</protein>
<proteinExistence type="predicted"/>
<evidence type="ECO:0000256" key="1">
    <source>
        <dbReference type="SAM" id="MobiDB-lite"/>
    </source>
</evidence>
<reference evidence="2" key="1">
    <citation type="submission" date="2020-02" db="EMBL/GenBank/DDBJ databases">
        <authorList>
            <person name="Meier V. D."/>
        </authorList>
    </citation>
    <scope>NUCLEOTIDE SEQUENCE</scope>
    <source>
        <strain evidence="2">AVDCRST_MAG27</strain>
    </source>
</reference>
<feature type="compositionally biased region" description="Basic residues" evidence="1">
    <location>
        <begin position="72"/>
        <end position="81"/>
    </location>
</feature>
<gene>
    <name evidence="2" type="ORF">AVDCRST_MAG27-1550</name>
</gene>
<feature type="non-terminal residue" evidence="2">
    <location>
        <position position="1"/>
    </location>
</feature>
<sequence>ESHAHSRDLARCRRPAAFPCHRPALLAAAAGAPGHRPLRPGRLRHGDPELPRRRALGPRPCCPGRGGALRRPAARTRRGAGAHRLGCAAAAAGAGARPARTGDPGDGGGRKPRRPAWPRAARLSPPALGAQHRRRALPAGRRGRGPGKRL</sequence>
<feature type="compositionally biased region" description="Low complexity" evidence="1">
    <location>
        <begin position="117"/>
        <end position="130"/>
    </location>
</feature>